<dbReference type="EMBL" id="JAOQNS010000010">
    <property type="protein sequence ID" value="MCW2309104.1"/>
    <property type="molecule type" value="Genomic_DNA"/>
</dbReference>
<comment type="caution">
    <text evidence="6">The sequence shown here is derived from an EMBL/GenBank/DDBJ whole genome shotgun (WGS) entry which is preliminary data.</text>
</comment>
<evidence type="ECO:0000256" key="3">
    <source>
        <dbReference type="ARBA" id="ARBA00023163"/>
    </source>
</evidence>
<dbReference type="SUPFAM" id="SSF52172">
    <property type="entry name" value="CheY-like"/>
    <property type="match status" value="1"/>
</dbReference>
<evidence type="ECO:0000256" key="2">
    <source>
        <dbReference type="ARBA" id="ARBA00023015"/>
    </source>
</evidence>
<name>A0ABT3HFI4_9HYPH</name>
<dbReference type="PROSITE" id="PS50110">
    <property type="entry name" value="RESPONSE_REGULATORY"/>
    <property type="match status" value="1"/>
</dbReference>
<feature type="modified residue" description="4-aspartylphosphate" evidence="4">
    <location>
        <position position="71"/>
    </location>
</feature>
<organism evidence="6 7">
    <name type="scientific">Rhodobium gokarnense</name>
    <dbReference type="NCBI Taxonomy" id="364296"/>
    <lineage>
        <taxon>Bacteria</taxon>
        <taxon>Pseudomonadati</taxon>
        <taxon>Pseudomonadota</taxon>
        <taxon>Alphaproteobacteria</taxon>
        <taxon>Hyphomicrobiales</taxon>
        <taxon>Rhodobiaceae</taxon>
        <taxon>Rhodobium</taxon>
    </lineage>
</organism>
<dbReference type="Pfam" id="PF18551">
    <property type="entry name" value="TackOD1"/>
    <property type="match status" value="1"/>
</dbReference>
<evidence type="ECO:0000259" key="5">
    <source>
        <dbReference type="PROSITE" id="PS50110"/>
    </source>
</evidence>
<protein>
    <submittedName>
        <fullName evidence="6">CheY-like chemotaxis protein/ribosomal protein S27E</fullName>
    </submittedName>
</protein>
<dbReference type="PANTHER" id="PTHR44591:SF3">
    <property type="entry name" value="RESPONSE REGULATORY DOMAIN-CONTAINING PROTEIN"/>
    <property type="match status" value="1"/>
</dbReference>
<proteinExistence type="predicted"/>
<reference evidence="7" key="1">
    <citation type="submission" date="2023-07" db="EMBL/GenBank/DDBJ databases">
        <title>Genome sequencing of Purple Non-Sulfur Bacteria from various extreme environments.</title>
        <authorList>
            <person name="Mayer M."/>
        </authorList>
    </citation>
    <scope>NUCLEOTIDE SEQUENCE [LARGE SCALE GENOMIC DNA]</scope>
    <source>
        <strain evidence="7">DSM 17935</strain>
    </source>
</reference>
<dbReference type="InterPro" id="IPR011006">
    <property type="entry name" value="CheY-like_superfamily"/>
</dbReference>
<dbReference type="CDD" id="cd17546">
    <property type="entry name" value="REC_hyHK_CKI1_RcsC-like"/>
    <property type="match status" value="1"/>
</dbReference>
<keyword evidence="3" id="KW-0804">Transcription</keyword>
<sequence length="600" mass="64793">MKRQAGKPTGGDDRAEPARAVNVLIAEDSSITQDLLKLVLEQRGHRVTITGDGGAALKALLSGSYDVALLDFHLPEMNGLEVVSRFRDEAGDAPHPRFVAITADIEGLLAHQANCERFDAVVPKPVNIQDICKVVEDGAALPQSATAPDGAKAVQAPVAAVAPLPAEDDSSPIYGLGYNFLRWPDDFAAGRFAARSLQARGGGRDVDAVLVRAPATPADLAPLWQATGLHLLPVIDMAGTLAGKADLDCSKLARDRLDLVRDLIEGFHDRRAALHADLHHAEDPGEQLLGRMVVAGGPLMPFYDVGSPMLVGYNCTMDPVRLVGTARKLVERGLLSAAFFDRVHECASCGSSHFNVREECPECRSSNLADEAYLHHYRCAYQGPEADFRRGDALVCPKCRRELTSFGRDYDKPGTMVVCGSCGHTTSEPSVGFMCLSCGAHADGDAVRTRDIESFRFTDEASGFVEAGRAFLGFVQQTLRFAELPLELVVALNDEARRFNENGTPFALLDISYPAQREIEREHGPRRFAELRGQFLENLRHVLGAEARVVKGQAYDFALLRQTDPDAVRGDVEAIVSGAAEHLAVDPQAVVIVFGPGDLS</sequence>
<feature type="domain" description="Response regulatory" evidence="5">
    <location>
        <begin position="22"/>
        <end position="139"/>
    </location>
</feature>
<dbReference type="Gene3D" id="3.40.50.2300">
    <property type="match status" value="1"/>
</dbReference>
<dbReference type="InterPro" id="IPR040572">
    <property type="entry name" value="TackOD1"/>
</dbReference>
<evidence type="ECO:0000256" key="1">
    <source>
        <dbReference type="ARBA" id="ARBA00022553"/>
    </source>
</evidence>
<dbReference type="SMART" id="SM00448">
    <property type="entry name" value="REC"/>
    <property type="match status" value="1"/>
</dbReference>
<evidence type="ECO:0000313" key="6">
    <source>
        <dbReference type="EMBL" id="MCW2309104.1"/>
    </source>
</evidence>
<gene>
    <name evidence="6" type="ORF">M2319_003455</name>
</gene>
<dbReference type="RefSeq" id="WP_264602690.1">
    <property type="nucleotide sequence ID" value="NZ_JAOQNS010000010.1"/>
</dbReference>
<dbReference type="InterPro" id="IPR001789">
    <property type="entry name" value="Sig_transdc_resp-reg_receiver"/>
</dbReference>
<keyword evidence="1 4" id="KW-0597">Phosphoprotein</keyword>
<dbReference type="PANTHER" id="PTHR44591">
    <property type="entry name" value="STRESS RESPONSE REGULATOR PROTEIN 1"/>
    <property type="match status" value="1"/>
</dbReference>
<accession>A0ABT3HFI4</accession>
<dbReference type="Pfam" id="PF00072">
    <property type="entry name" value="Response_reg"/>
    <property type="match status" value="1"/>
</dbReference>
<evidence type="ECO:0000313" key="7">
    <source>
        <dbReference type="Proteomes" id="UP001209755"/>
    </source>
</evidence>
<evidence type="ECO:0000256" key="4">
    <source>
        <dbReference type="PROSITE-ProRule" id="PRU00169"/>
    </source>
</evidence>
<dbReference type="InterPro" id="IPR050595">
    <property type="entry name" value="Bact_response_regulator"/>
</dbReference>
<keyword evidence="7" id="KW-1185">Reference proteome</keyword>
<dbReference type="Proteomes" id="UP001209755">
    <property type="component" value="Unassembled WGS sequence"/>
</dbReference>
<keyword evidence="2" id="KW-0805">Transcription regulation</keyword>